<accession>A0A7K1LFB8</accession>
<keyword evidence="2" id="KW-0472">Membrane</keyword>
<evidence type="ECO:0000313" key="4">
    <source>
        <dbReference type="Proteomes" id="UP000462152"/>
    </source>
</evidence>
<dbReference type="OrthoDB" id="4990373at2"/>
<keyword evidence="2" id="KW-0812">Transmembrane</keyword>
<proteinExistence type="predicted"/>
<keyword evidence="1" id="KW-0175">Coiled coil</keyword>
<dbReference type="RefSeq" id="WP_129313984.1">
    <property type="nucleotide sequence ID" value="NZ_NOIQ01000001.1"/>
</dbReference>
<evidence type="ECO:0000313" key="3">
    <source>
        <dbReference type="EMBL" id="MUN53875.1"/>
    </source>
</evidence>
<dbReference type="Proteomes" id="UP000462152">
    <property type="component" value="Unassembled WGS sequence"/>
</dbReference>
<keyword evidence="2" id="KW-1133">Transmembrane helix</keyword>
<comment type="caution">
    <text evidence="3">The sequence shown here is derived from an EMBL/GenBank/DDBJ whole genome shotgun (WGS) entry which is preliminary data.</text>
</comment>
<feature type="transmembrane region" description="Helical" evidence="2">
    <location>
        <begin position="56"/>
        <end position="77"/>
    </location>
</feature>
<keyword evidence="4" id="KW-1185">Reference proteome</keyword>
<reference evidence="3 4" key="1">
    <citation type="submission" date="2019-12" db="EMBL/GenBank/DDBJ databases">
        <authorList>
            <person name="Li J."/>
            <person name="Shi Y."/>
            <person name="Xu G."/>
            <person name="Xiao D."/>
            <person name="Ran X."/>
        </authorList>
    </citation>
    <scope>NUCLEOTIDE SEQUENCE [LARGE SCALE GENOMIC DNA]</scope>
    <source>
        <strain evidence="3 4">JCM 15915</strain>
    </source>
</reference>
<protein>
    <submittedName>
        <fullName evidence="3">Uncharacterized protein</fullName>
    </submittedName>
</protein>
<sequence>MTMTTHGSADRASLVAWLTELLGLVRHIEQRYEDKARIESQFPPPKQALKPWGWKGFALSIVVSLLVLSGLLSNLGILSYLIYPLWPAVGIGFPIVWNKVLVPRGNAQRQQSNRELAARMREATSGVDAELEKAGRIYATRFAAGFPEAYVYSDAVAYCLGAVQQHRADTVGQAINLYETERHRQRLEETQERMLEEQQLARRQQAGQAVIGAAIQGATLGAILHGNKRR</sequence>
<dbReference type="EMBL" id="WOGT01000001">
    <property type="protein sequence ID" value="MUN53875.1"/>
    <property type="molecule type" value="Genomic_DNA"/>
</dbReference>
<organism evidence="3 4">
    <name type="scientific">Rothia koreensis</name>
    <dbReference type="NCBI Taxonomy" id="592378"/>
    <lineage>
        <taxon>Bacteria</taxon>
        <taxon>Bacillati</taxon>
        <taxon>Actinomycetota</taxon>
        <taxon>Actinomycetes</taxon>
        <taxon>Micrococcales</taxon>
        <taxon>Micrococcaceae</taxon>
        <taxon>Rothia</taxon>
    </lineage>
</organism>
<feature type="coiled-coil region" evidence="1">
    <location>
        <begin position="177"/>
        <end position="204"/>
    </location>
</feature>
<dbReference type="AlphaFoldDB" id="A0A7K1LFB8"/>
<feature type="transmembrane region" description="Helical" evidence="2">
    <location>
        <begin position="83"/>
        <end position="102"/>
    </location>
</feature>
<name>A0A7K1LFB8_9MICC</name>
<evidence type="ECO:0000256" key="2">
    <source>
        <dbReference type="SAM" id="Phobius"/>
    </source>
</evidence>
<evidence type="ECO:0000256" key="1">
    <source>
        <dbReference type="SAM" id="Coils"/>
    </source>
</evidence>
<gene>
    <name evidence="3" type="ORF">GMA10_01305</name>
</gene>